<evidence type="ECO:0000259" key="10">
    <source>
        <dbReference type="Pfam" id="PF04389"/>
    </source>
</evidence>
<dbReference type="OMA" id="ETIPHEW"/>
<dbReference type="Pfam" id="PF04389">
    <property type="entry name" value="Peptidase_M28"/>
    <property type="match status" value="1"/>
</dbReference>
<dbReference type="FunFam" id="1.20.930.40:FF:000001">
    <property type="entry name" value="N-acetylated-alpha-linked acidic dipeptidase 2"/>
    <property type="match status" value="1"/>
</dbReference>
<evidence type="ECO:0000259" key="9">
    <source>
        <dbReference type="Pfam" id="PF04253"/>
    </source>
</evidence>
<gene>
    <name evidence="12" type="primary">LOC110979296</name>
</gene>
<keyword evidence="7" id="KW-0482">Metalloprotease</keyword>
<evidence type="ECO:0000256" key="7">
    <source>
        <dbReference type="ARBA" id="ARBA00023049"/>
    </source>
</evidence>
<dbReference type="InterPro" id="IPR036757">
    <property type="entry name" value="TFR-like_dimer_dom_sf"/>
</dbReference>
<dbReference type="Gene3D" id="1.20.930.40">
    <property type="entry name" value="Transferrin receptor-like, dimerisation domain"/>
    <property type="match status" value="1"/>
</dbReference>
<dbReference type="Pfam" id="PF04253">
    <property type="entry name" value="TFR_dimer"/>
    <property type="match status" value="1"/>
</dbReference>
<dbReference type="InterPro" id="IPR007365">
    <property type="entry name" value="TFR-like_dimer_dom"/>
</dbReference>
<dbReference type="GO" id="GO:0006508">
    <property type="term" value="P:proteolysis"/>
    <property type="evidence" value="ECO:0007669"/>
    <property type="project" value="UniProtKB-KW"/>
</dbReference>
<evidence type="ECO:0000256" key="1">
    <source>
        <dbReference type="ARBA" id="ARBA00001947"/>
    </source>
</evidence>
<proteinExistence type="inferred from homology"/>
<evidence type="ECO:0000256" key="2">
    <source>
        <dbReference type="ARBA" id="ARBA00005634"/>
    </source>
</evidence>
<dbReference type="SUPFAM" id="SSF47672">
    <property type="entry name" value="Transferrin receptor-like dimerisation domain"/>
    <property type="match status" value="1"/>
</dbReference>
<evidence type="ECO:0000256" key="4">
    <source>
        <dbReference type="ARBA" id="ARBA00022723"/>
    </source>
</evidence>
<dbReference type="SUPFAM" id="SSF53187">
    <property type="entry name" value="Zn-dependent exopeptidases"/>
    <property type="match status" value="1"/>
</dbReference>
<keyword evidence="4" id="KW-0479">Metal-binding</keyword>
<comment type="cofactor">
    <cofactor evidence="1">
        <name>Zn(2+)</name>
        <dbReference type="ChEBI" id="CHEBI:29105"/>
    </cofactor>
</comment>
<evidence type="ECO:0000256" key="6">
    <source>
        <dbReference type="ARBA" id="ARBA00022833"/>
    </source>
</evidence>
<feature type="domain" description="Transferrin receptor-like dimerisation" evidence="9">
    <location>
        <begin position="280"/>
        <end position="400"/>
    </location>
</feature>
<evidence type="ECO:0000256" key="3">
    <source>
        <dbReference type="ARBA" id="ARBA00022670"/>
    </source>
</evidence>
<protein>
    <submittedName>
        <fullName evidence="12">N-acetylated-alpha-linked acidic dipeptidase</fullName>
    </submittedName>
</protein>
<evidence type="ECO:0000256" key="8">
    <source>
        <dbReference type="ARBA" id="ARBA00023180"/>
    </source>
</evidence>
<dbReference type="AlphaFoldDB" id="A0A8B7YDL5"/>
<organism evidence="11 12">
    <name type="scientific">Acanthaster planci</name>
    <name type="common">Crown-of-thorns starfish</name>
    <dbReference type="NCBI Taxonomy" id="133434"/>
    <lineage>
        <taxon>Eukaryota</taxon>
        <taxon>Metazoa</taxon>
        <taxon>Echinodermata</taxon>
        <taxon>Eleutherozoa</taxon>
        <taxon>Asterozoa</taxon>
        <taxon>Asteroidea</taxon>
        <taxon>Valvatacea</taxon>
        <taxon>Valvatida</taxon>
        <taxon>Acanthasteridae</taxon>
        <taxon>Acanthaster</taxon>
    </lineage>
</organism>
<dbReference type="Gene3D" id="3.40.630.10">
    <property type="entry name" value="Zn peptidases"/>
    <property type="match status" value="1"/>
</dbReference>
<evidence type="ECO:0000313" key="11">
    <source>
        <dbReference type="Proteomes" id="UP000694845"/>
    </source>
</evidence>
<accession>A0A8B7YDL5</accession>
<dbReference type="GO" id="GO:0004180">
    <property type="term" value="F:carboxypeptidase activity"/>
    <property type="evidence" value="ECO:0007669"/>
    <property type="project" value="TreeGrafter"/>
</dbReference>
<dbReference type="PANTHER" id="PTHR10404:SF78">
    <property type="entry name" value="N-ACETYLATED ALPHA-LINKED ACIDIC DIPEPTIDASE 2"/>
    <property type="match status" value="1"/>
</dbReference>
<keyword evidence="8" id="KW-0325">Glycoprotein</keyword>
<evidence type="ECO:0000256" key="5">
    <source>
        <dbReference type="ARBA" id="ARBA00022801"/>
    </source>
</evidence>
<dbReference type="PANTHER" id="PTHR10404">
    <property type="entry name" value="N-ACETYLATED-ALPHA-LINKED ACIDIC DIPEPTIDASE"/>
    <property type="match status" value="1"/>
</dbReference>
<name>A0A8B7YDL5_ACAPL</name>
<sequence>MTIHTTRERRTTYDVIGIIKGEVEPDRYVVIGNHRDAWVYGAVDPSSGTAALMEVSRVFGELRKSGWKPRRSIVFASWGAEEYGLLGSTEFVEEFQRILAARAVAYINVDSAVMGNYTLRVKSTPLFYQAIFAASKKVPAPEDLSMSLYDTWRDRAPVHATDPNTLPRIGNLGAGSDFVPFIYRIGVSAVDLFYTFDSSLGISSYPVYHSVYETFYYMKRFLDYDFLRHQAVARLWAEVTRDLAESVILPFDCTDYADKITGSMDTVKAAYETQMNNKGVTFEYIYSALANFSAAATEFEKVISHTDKKDLMAVRRVNDQLMQLERAFIDPLGLPDRKFLRHIVFAPSSKDYYAADAFPGIVDAMYRIDEAPDQDARWDIVRQQMAVTTHAIQSAVSTLQDVLAFDG</sequence>
<evidence type="ECO:0000313" key="12">
    <source>
        <dbReference type="RefSeq" id="XP_022090657.1"/>
    </source>
</evidence>
<dbReference type="CDD" id="cd08022">
    <property type="entry name" value="M28_PSMA_like"/>
    <property type="match status" value="1"/>
</dbReference>
<dbReference type="RefSeq" id="XP_022090657.1">
    <property type="nucleotide sequence ID" value="XM_022234965.1"/>
</dbReference>
<dbReference type="FunFam" id="3.40.630.10:FF:000089">
    <property type="entry name" value="N-acetylated alpha-linked acidic dipeptidase like 1"/>
    <property type="match status" value="1"/>
</dbReference>
<dbReference type="InterPro" id="IPR039373">
    <property type="entry name" value="Peptidase_M28B"/>
</dbReference>
<dbReference type="GO" id="GO:0008237">
    <property type="term" value="F:metallopeptidase activity"/>
    <property type="evidence" value="ECO:0007669"/>
    <property type="project" value="UniProtKB-KW"/>
</dbReference>
<dbReference type="OrthoDB" id="5841748at2759"/>
<dbReference type="GO" id="GO:0046872">
    <property type="term" value="F:metal ion binding"/>
    <property type="evidence" value="ECO:0007669"/>
    <property type="project" value="UniProtKB-KW"/>
</dbReference>
<dbReference type="Proteomes" id="UP000694845">
    <property type="component" value="Unplaced"/>
</dbReference>
<dbReference type="KEGG" id="aplc:110979296"/>
<comment type="similarity">
    <text evidence="2">Belongs to the peptidase M28 family. M28B subfamily.</text>
</comment>
<feature type="domain" description="Peptidase M28" evidence="10">
    <location>
        <begin position="15"/>
        <end position="215"/>
    </location>
</feature>
<keyword evidence="3" id="KW-0645">Protease</keyword>
<dbReference type="InterPro" id="IPR007484">
    <property type="entry name" value="Peptidase_M28"/>
</dbReference>
<reference evidence="12" key="1">
    <citation type="submission" date="2025-08" db="UniProtKB">
        <authorList>
            <consortium name="RefSeq"/>
        </authorList>
    </citation>
    <scope>IDENTIFICATION</scope>
</reference>
<dbReference type="GeneID" id="110979296"/>
<keyword evidence="11" id="KW-1185">Reference proteome</keyword>
<keyword evidence="5" id="KW-0378">Hydrolase</keyword>
<keyword evidence="6" id="KW-0862">Zinc</keyword>